<dbReference type="PANTHER" id="PTHR12767:SF5">
    <property type="entry name" value="B-CELL CLL_LYMPHOMA 7 PROTEIN FAMILY MEMBER B"/>
    <property type="match status" value="1"/>
</dbReference>
<reference evidence="4" key="2">
    <citation type="submission" date="2025-08" db="UniProtKB">
        <authorList>
            <consortium name="Ensembl"/>
        </authorList>
    </citation>
    <scope>IDENTIFICATION</scope>
</reference>
<feature type="compositionally biased region" description="Basic and acidic residues" evidence="2">
    <location>
        <begin position="56"/>
        <end position="75"/>
    </location>
</feature>
<keyword evidence="3" id="KW-0732">Signal</keyword>
<feature type="compositionally biased region" description="Low complexity" evidence="2">
    <location>
        <begin position="135"/>
        <end position="152"/>
    </location>
</feature>
<dbReference type="GO" id="GO:0016514">
    <property type="term" value="C:SWI/SNF complex"/>
    <property type="evidence" value="ECO:0007669"/>
    <property type="project" value="Ensembl"/>
</dbReference>
<sequence>MASQPLLVAQLMAFLLFLVSRKRNLSPAEALSGRPTDFRPKRRPTLPSSWSSKVSRALEQKPWESEKHRVGRDSKGHLVQPSSAIQEKDNQSPFSPTDGHPVSVKKYISFSMCVCVLSDENSNQSSLSDTFQLKPDSSPASSPQQSESMSPSHASDFRTDDSQPPTLGQEPLEEPSVPSTEVADEPPTLTKEEPVPPEMQEPKLEEDTGAPPLKKFCPEQNAVSQPAPES</sequence>
<organism evidence="4 5">
    <name type="scientific">Anolis carolinensis</name>
    <name type="common">Green anole</name>
    <name type="synonym">American chameleon</name>
    <dbReference type="NCBI Taxonomy" id="28377"/>
    <lineage>
        <taxon>Eukaryota</taxon>
        <taxon>Metazoa</taxon>
        <taxon>Chordata</taxon>
        <taxon>Craniata</taxon>
        <taxon>Vertebrata</taxon>
        <taxon>Euteleostomi</taxon>
        <taxon>Lepidosauria</taxon>
        <taxon>Squamata</taxon>
        <taxon>Bifurcata</taxon>
        <taxon>Unidentata</taxon>
        <taxon>Episquamata</taxon>
        <taxon>Toxicofera</taxon>
        <taxon>Iguania</taxon>
        <taxon>Dactyloidae</taxon>
        <taxon>Anolis</taxon>
    </lineage>
</organism>
<evidence type="ECO:0000256" key="1">
    <source>
        <dbReference type="ARBA" id="ARBA00010326"/>
    </source>
</evidence>
<keyword evidence="5" id="KW-1185">Reference proteome</keyword>
<dbReference type="GeneTree" id="ENSGT00390000002172"/>
<accession>A0A803SMN1</accession>
<dbReference type="PANTHER" id="PTHR12767">
    <property type="entry name" value="BCL7 RELATED"/>
    <property type="match status" value="1"/>
</dbReference>
<dbReference type="AlphaFoldDB" id="A0A803SMN1"/>
<reference evidence="4" key="1">
    <citation type="submission" date="2009-12" db="EMBL/GenBank/DDBJ databases">
        <title>The Genome Sequence of Anolis carolinensis (Green Anole Lizard).</title>
        <authorList>
            <consortium name="The Genome Sequencing Platform"/>
            <person name="Di Palma F."/>
            <person name="Alfoldi J."/>
            <person name="Heiman D."/>
            <person name="Young S."/>
            <person name="Grabherr M."/>
            <person name="Johnson J."/>
            <person name="Lander E.S."/>
            <person name="Lindblad-Toh K."/>
        </authorList>
    </citation>
    <scope>NUCLEOTIDE SEQUENCE [LARGE SCALE GENOMIC DNA]</scope>
    <source>
        <strain evidence="4">JBL SC #1</strain>
    </source>
</reference>
<dbReference type="Bgee" id="ENSACAG00000011282">
    <property type="expression patterns" value="Expressed in skeletal muscle tissue and 10 other cell types or tissues"/>
</dbReference>
<proteinExistence type="inferred from homology"/>
<feature type="region of interest" description="Disordered" evidence="2">
    <location>
        <begin position="28"/>
        <end position="75"/>
    </location>
</feature>
<comment type="similarity">
    <text evidence="1">Belongs to the BCL7 family.</text>
</comment>
<feature type="compositionally biased region" description="Polar residues" evidence="2">
    <location>
        <begin position="122"/>
        <end position="131"/>
    </location>
</feature>
<dbReference type="InParanoid" id="A0A803SMN1"/>
<protein>
    <recommendedName>
        <fullName evidence="6">BAF chromatin remodeling complex subunit BCL7B</fullName>
    </recommendedName>
</protein>
<evidence type="ECO:0008006" key="6">
    <source>
        <dbReference type="Google" id="ProtNLM"/>
    </source>
</evidence>
<name>A0A803SMN1_ANOCA</name>
<dbReference type="Proteomes" id="UP000001646">
    <property type="component" value="Unplaced"/>
</dbReference>
<dbReference type="InterPro" id="IPR006804">
    <property type="entry name" value="BCL7"/>
</dbReference>
<feature type="signal peptide" evidence="3">
    <location>
        <begin position="1"/>
        <end position="21"/>
    </location>
</feature>
<evidence type="ECO:0000313" key="5">
    <source>
        <dbReference type="Proteomes" id="UP000001646"/>
    </source>
</evidence>
<feature type="chain" id="PRO_5032732202" description="BAF chromatin remodeling complex subunit BCL7B" evidence="3">
    <location>
        <begin position="22"/>
        <end position="230"/>
    </location>
</feature>
<gene>
    <name evidence="4" type="primary">bcl7b</name>
</gene>
<dbReference type="Ensembl" id="ENSACAT00000042314.1">
    <property type="protein sequence ID" value="ENSACAP00000024221.1"/>
    <property type="gene ID" value="ENSACAG00000011282.3"/>
</dbReference>
<feature type="compositionally biased region" description="Basic and acidic residues" evidence="2">
    <location>
        <begin position="190"/>
        <end position="206"/>
    </location>
</feature>
<reference evidence="4" key="3">
    <citation type="submission" date="2025-09" db="UniProtKB">
        <authorList>
            <consortium name="Ensembl"/>
        </authorList>
    </citation>
    <scope>IDENTIFICATION</scope>
</reference>
<feature type="region of interest" description="Disordered" evidence="2">
    <location>
        <begin position="122"/>
        <end position="230"/>
    </location>
</feature>
<evidence type="ECO:0000256" key="3">
    <source>
        <dbReference type="SAM" id="SignalP"/>
    </source>
</evidence>
<evidence type="ECO:0000313" key="4">
    <source>
        <dbReference type="Ensembl" id="ENSACAP00000024221.1"/>
    </source>
</evidence>
<evidence type="ECO:0000256" key="2">
    <source>
        <dbReference type="SAM" id="MobiDB-lite"/>
    </source>
</evidence>